<sequence length="333" mass="37336">MMKIAIVENRSLVIVTGTFAANIAAKDIEHQFHALTHFPDRRANAELDELAHRLNEFAGYVTKLWERASVPNPEPEIEAFTRRHVELTRRYWAAEARCMNWFITGPARFPVARNEKRMKISDARRAHLAAHSASARKAVKRKAFPHGADDEPIRSGDPSALQRIMAKVEDLALSIDKMKAANSIIRRMEKDGADDAAMIAAIVARTGLSAEVAARGVVLADWQWKRGFDTAGNRAEIRRLQWRLKSLARMHERGTQSQEIETQAGAVEIKENADIARIQLIFPGKPDEATRRALKANGFRWSPSQGAWQRHLNEAGRWAAERVMKAISAEGAA</sequence>
<evidence type="ECO:0000313" key="2">
    <source>
        <dbReference type="Proteomes" id="UP000272706"/>
    </source>
</evidence>
<dbReference type="Proteomes" id="UP000272706">
    <property type="component" value="Unassembled WGS sequence"/>
</dbReference>
<gene>
    <name evidence="1" type="ORF">D3227_39780</name>
</gene>
<evidence type="ECO:0008006" key="3">
    <source>
        <dbReference type="Google" id="ProtNLM"/>
    </source>
</evidence>
<name>A0A3A5JNI7_9HYPH</name>
<comment type="caution">
    <text evidence="1">The sequence shown here is derived from an EMBL/GenBank/DDBJ whole genome shotgun (WGS) entry which is preliminary data.</text>
</comment>
<dbReference type="EMBL" id="QZWZ01000116">
    <property type="protein sequence ID" value="RJT21312.1"/>
    <property type="molecule type" value="Genomic_DNA"/>
</dbReference>
<evidence type="ECO:0000313" key="1">
    <source>
        <dbReference type="EMBL" id="RJT21312.1"/>
    </source>
</evidence>
<reference evidence="1 2" key="1">
    <citation type="submission" date="2018-09" db="EMBL/GenBank/DDBJ databases">
        <title>Mesorhizobium carmichaelinearum sp. nov. isolated from Carmichaelinea spp. root nodules in New Zealand.</title>
        <authorList>
            <person name="De Meyer S.E."/>
        </authorList>
    </citation>
    <scope>NUCLEOTIDE SEQUENCE [LARGE SCALE GENOMIC DNA]</scope>
    <source>
        <strain evidence="1 2">ICMP19557</strain>
    </source>
</reference>
<dbReference type="AlphaFoldDB" id="A0A3A5JNI7"/>
<accession>A0A3A5JNI7</accession>
<organism evidence="1 2">
    <name type="scientific">Mesorhizobium waimense</name>
    <dbReference type="NCBI Taxonomy" id="1300307"/>
    <lineage>
        <taxon>Bacteria</taxon>
        <taxon>Pseudomonadati</taxon>
        <taxon>Pseudomonadota</taxon>
        <taxon>Alphaproteobacteria</taxon>
        <taxon>Hyphomicrobiales</taxon>
        <taxon>Phyllobacteriaceae</taxon>
        <taxon>Mesorhizobium</taxon>
    </lineage>
</organism>
<dbReference type="OrthoDB" id="9803716at2"/>
<protein>
    <recommendedName>
        <fullName evidence="3">DUF3560 domain-containing protein</fullName>
    </recommendedName>
</protein>
<proteinExistence type="predicted"/>
<keyword evidence="2" id="KW-1185">Reference proteome</keyword>